<evidence type="ECO:0008006" key="3">
    <source>
        <dbReference type="Google" id="ProtNLM"/>
    </source>
</evidence>
<accession>A0A482JGR7</accession>
<gene>
    <name evidence="1" type="ORF">HRP29_gp41</name>
</gene>
<evidence type="ECO:0000313" key="1">
    <source>
        <dbReference type="EMBL" id="QBP32941.1"/>
    </source>
</evidence>
<dbReference type="Pfam" id="PF24072">
    <property type="entry name" value="T7_gp14"/>
    <property type="match status" value="1"/>
</dbReference>
<evidence type="ECO:0000313" key="2">
    <source>
        <dbReference type="Proteomes" id="UP000294568"/>
    </source>
</evidence>
<name>A0A482JGR7_9CAUD</name>
<organism evidence="1 2">
    <name type="scientific">Shigella phage Buco</name>
    <dbReference type="NCBI Taxonomy" id="2530183"/>
    <lineage>
        <taxon>Viruses</taxon>
        <taxon>Duplodnaviria</taxon>
        <taxon>Heunggongvirae</taxon>
        <taxon>Uroviricota</taxon>
        <taxon>Caudoviricetes</taxon>
        <taxon>Autographivirales</taxon>
        <taxon>Autoscriptoviridae</taxon>
        <taxon>Slopekvirinae</taxon>
        <taxon>Bucovirus</taxon>
        <taxon>Bucovirus buco</taxon>
    </lineage>
</organism>
<dbReference type="EMBL" id="MK562503">
    <property type="protein sequence ID" value="QBP32941.1"/>
    <property type="molecule type" value="Genomic_DNA"/>
</dbReference>
<keyword evidence="2" id="KW-1185">Reference proteome</keyword>
<dbReference type="InterPro" id="IPR038996">
    <property type="entry name" value="Gp14"/>
</dbReference>
<dbReference type="Proteomes" id="UP000294568">
    <property type="component" value="Segment"/>
</dbReference>
<protein>
    <recommendedName>
        <fullName evidence="3">Internal virion protein</fullName>
    </recommendedName>
</protein>
<reference evidence="1 2" key="1">
    <citation type="submission" date="2019-02" db="EMBL/GenBank/DDBJ databases">
        <title>A cornucopia of Shigella phages from the Cornhusker state.</title>
        <authorList>
            <person name="Doore S.M."/>
            <person name="Schrad J.R."/>
            <person name="Perrett H.R."/>
            <person name="Dover J.A."/>
            <person name="Schrad K.P."/>
            <person name="Dean W.F."/>
            <person name="Parent K.N."/>
        </authorList>
    </citation>
    <scope>NUCLEOTIDE SEQUENCE [LARGE SCALE GENOMIC DNA]</scope>
</reference>
<sequence length="203" mass="21556">MWQYVAYMAARTILGTNAETKVAKAQNKTAMTQLGKEINQINLERAASRQRTGQALFNIQIQGQNAMSQVGLQAAASGTVGASVQDAVSTVQIATDRQKAGAMTQQEQQEEGFRLMVSKAVDTAHASMDWESGADKLYNNILQNGMQAAGHYAAQGLAGDNAPDSSKAKEPGGAYSNYGYDLWGNKGPGNAGAQSWKSYLGNS</sequence>
<proteinExistence type="predicted"/>